<evidence type="ECO:0000313" key="2">
    <source>
        <dbReference type="EMBL" id="CAD9220431.1"/>
    </source>
</evidence>
<sequence>MEYLCQTRYTKTYFMNTAFLENKRSAYRTSGKRYEGTRANMDCILIRHNKNLGAAVEWVLPPTLESDSLTLHDEWKCPTETYLHEQIPGDETGFRGAWTGTRVVAHHLICDGAREIHEKKKTILPNHNDAPGNAISGRQLLKEKSPRPT</sequence>
<organism evidence="2">
    <name type="scientific">Compsopogon caeruleus</name>
    <dbReference type="NCBI Taxonomy" id="31354"/>
    <lineage>
        <taxon>Eukaryota</taxon>
        <taxon>Rhodophyta</taxon>
        <taxon>Compsopogonophyceae</taxon>
        <taxon>Compsopogonales</taxon>
        <taxon>Compsopogonaceae</taxon>
        <taxon>Compsopogon</taxon>
    </lineage>
</organism>
<accession>A0A7S1T526</accession>
<gene>
    <name evidence="2" type="ORF">CCAE0312_LOCUS103</name>
</gene>
<evidence type="ECO:0000256" key="1">
    <source>
        <dbReference type="SAM" id="MobiDB-lite"/>
    </source>
</evidence>
<protein>
    <submittedName>
        <fullName evidence="2">Uncharacterized protein</fullName>
    </submittedName>
</protein>
<reference evidence="2" key="1">
    <citation type="submission" date="2021-01" db="EMBL/GenBank/DDBJ databases">
        <authorList>
            <person name="Corre E."/>
            <person name="Pelletier E."/>
            <person name="Niang G."/>
            <person name="Scheremetjew M."/>
            <person name="Finn R."/>
            <person name="Kale V."/>
            <person name="Holt S."/>
            <person name="Cochrane G."/>
            <person name="Meng A."/>
            <person name="Brown T."/>
            <person name="Cohen L."/>
        </authorList>
    </citation>
    <scope>NUCLEOTIDE SEQUENCE</scope>
    <source>
        <strain evidence="2">SAG 36.94</strain>
    </source>
</reference>
<feature type="compositionally biased region" description="Basic and acidic residues" evidence="1">
    <location>
        <begin position="140"/>
        <end position="149"/>
    </location>
</feature>
<name>A0A7S1T526_9RHOD</name>
<proteinExistence type="predicted"/>
<dbReference type="AlphaFoldDB" id="A0A7S1T526"/>
<feature type="region of interest" description="Disordered" evidence="1">
    <location>
        <begin position="124"/>
        <end position="149"/>
    </location>
</feature>
<dbReference type="EMBL" id="HBGH01000220">
    <property type="protein sequence ID" value="CAD9220431.1"/>
    <property type="molecule type" value="Transcribed_RNA"/>
</dbReference>